<dbReference type="InterPro" id="IPR051610">
    <property type="entry name" value="GPI/OXD"/>
</dbReference>
<evidence type="ECO:0000313" key="4">
    <source>
        <dbReference type="Proteomes" id="UP000254258"/>
    </source>
</evidence>
<protein>
    <submittedName>
        <fullName evidence="3">Cupin domain-containing protein</fullName>
    </submittedName>
</protein>
<keyword evidence="1" id="KW-0479">Metal-binding</keyword>
<dbReference type="Pfam" id="PF07883">
    <property type="entry name" value="Cupin_2"/>
    <property type="match status" value="1"/>
</dbReference>
<feature type="domain" description="Cupin type-2" evidence="2">
    <location>
        <begin position="50"/>
        <end position="121"/>
    </location>
</feature>
<dbReference type="EMBL" id="QRBE01000001">
    <property type="protein sequence ID" value="RDS84852.1"/>
    <property type="molecule type" value="Genomic_DNA"/>
</dbReference>
<name>A0A370X968_9GAMM</name>
<proteinExistence type="predicted"/>
<dbReference type="Gene3D" id="2.60.120.10">
    <property type="entry name" value="Jelly Rolls"/>
    <property type="match status" value="1"/>
</dbReference>
<dbReference type="OrthoDB" id="116921at2"/>
<evidence type="ECO:0000313" key="3">
    <source>
        <dbReference type="EMBL" id="RDS84852.1"/>
    </source>
</evidence>
<dbReference type="Proteomes" id="UP000254258">
    <property type="component" value="Unassembled WGS sequence"/>
</dbReference>
<evidence type="ECO:0000256" key="1">
    <source>
        <dbReference type="ARBA" id="ARBA00022723"/>
    </source>
</evidence>
<gene>
    <name evidence="3" type="ORF">DWU98_02535</name>
</gene>
<dbReference type="AlphaFoldDB" id="A0A370X968"/>
<dbReference type="PANTHER" id="PTHR35848">
    <property type="entry name" value="OXALATE-BINDING PROTEIN"/>
    <property type="match status" value="1"/>
</dbReference>
<dbReference type="InterPro" id="IPR014710">
    <property type="entry name" value="RmlC-like_jellyroll"/>
</dbReference>
<dbReference type="CDD" id="cd02224">
    <property type="entry name" value="cupin_SPO2919-like"/>
    <property type="match status" value="1"/>
</dbReference>
<dbReference type="RefSeq" id="WP_115493872.1">
    <property type="nucleotide sequence ID" value="NZ_QRBE01000001.1"/>
</dbReference>
<sequence length="171" mass="19031">MKRIVNIADIELQPFPPGFAPEGDTAQRFEARIGRVSMQLGAQKLGYNITAVPPGKRAFPLHNHRVNEEMFFILEGEGEIRVGAERYAVRTGDIIACPPGGRENAHQIVNTGSVEMRYLAVSSKLSPEICEYPDSNKYGILGEFGPDAHGQPQMIRIVMRQDDTADYWEGE</sequence>
<comment type="caution">
    <text evidence="3">The sequence shown here is derived from an EMBL/GenBank/DDBJ whole genome shotgun (WGS) entry which is preliminary data.</text>
</comment>
<dbReference type="PANTHER" id="PTHR35848:SF6">
    <property type="entry name" value="CUPIN TYPE-2 DOMAIN-CONTAINING PROTEIN"/>
    <property type="match status" value="1"/>
</dbReference>
<reference evidence="3 4" key="1">
    <citation type="submission" date="2018-07" db="EMBL/GenBank/DDBJ databases">
        <title>Dyella monticola sp. nov. and Dyella psychrodurans sp. nov. isolated from monsoon evergreen broad-leaved forest soil of Dinghu Mountain, China.</title>
        <authorList>
            <person name="Gao Z."/>
            <person name="Qiu L."/>
        </authorList>
    </citation>
    <scope>NUCLEOTIDE SEQUENCE [LARGE SCALE GENOMIC DNA]</scope>
    <source>
        <strain evidence="3 4">4G-K06</strain>
    </source>
</reference>
<keyword evidence="4" id="KW-1185">Reference proteome</keyword>
<dbReference type="GO" id="GO:0046872">
    <property type="term" value="F:metal ion binding"/>
    <property type="evidence" value="ECO:0007669"/>
    <property type="project" value="UniProtKB-KW"/>
</dbReference>
<dbReference type="SUPFAM" id="SSF51182">
    <property type="entry name" value="RmlC-like cupins"/>
    <property type="match status" value="1"/>
</dbReference>
<accession>A0A370X968</accession>
<evidence type="ECO:0000259" key="2">
    <source>
        <dbReference type="Pfam" id="PF07883"/>
    </source>
</evidence>
<organism evidence="3 4">
    <name type="scientific">Dyella monticola</name>
    <dbReference type="NCBI Taxonomy" id="1927958"/>
    <lineage>
        <taxon>Bacteria</taxon>
        <taxon>Pseudomonadati</taxon>
        <taxon>Pseudomonadota</taxon>
        <taxon>Gammaproteobacteria</taxon>
        <taxon>Lysobacterales</taxon>
        <taxon>Rhodanobacteraceae</taxon>
        <taxon>Dyella</taxon>
    </lineage>
</organism>
<dbReference type="InterPro" id="IPR011051">
    <property type="entry name" value="RmlC_Cupin_sf"/>
</dbReference>
<dbReference type="InterPro" id="IPR013096">
    <property type="entry name" value="Cupin_2"/>
</dbReference>